<dbReference type="Pfam" id="PF00847">
    <property type="entry name" value="AP2"/>
    <property type="match status" value="1"/>
</dbReference>
<dbReference type="PROSITE" id="PS51032">
    <property type="entry name" value="AP2_ERF"/>
    <property type="match status" value="1"/>
</dbReference>
<feature type="compositionally biased region" description="Pro residues" evidence="7">
    <location>
        <begin position="130"/>
        <end position="139"/>
    </location>
</feature>
<dbReference type="Proteomes" id="UP001054889">
    <property type="component" value="Unassembled WGS sequence"/>
</dbReference>
<proteinExistence type="inferred from homology"/>
<dbReference type="GO" id="GO:0006950">
    <property type="term" value="P:response to stress"/>
    <property type="evidence" value="ECO:0007669"/>
    <property type="project" value="TreeGrafter"/>
</dbReference>
<dbReference type="SUPFAM" id="SSF54171">
    <property type="entry name" value="DNA-binding domain"/>
    <property type="match status" value="1"/>
</dbReference>
<feature type="compositionally biased region" description="Low complexity" evidence="7">
    <location>
        <begin position="29"/>
        <end position="41"/>
    </location>
</feature>
<dbReference type="GO" id="GO:0045893">
    <property type="term" value="P:positive regulation of DNA-templated transcription"/>
    <property type="evidence" value="ECO:0007669"/>
    <property type="project" value="TreeGrafter"/>
</dbReference>
<dbReference type="FunFam" id="3.30.730.10:FF:000001">
    <property type="entry name" value="Ethylene-responsive transcription factor 2"/>
    <property type="match status" value="1"/>
</dbReference>
<dbReference type="InterPro" id="IPR016177">
    <property type="entry name" value="DNA-bd_dom_sf"/>
</dbReference>
<feature type="region of interest" description="Disordered" evidence="7">
    <location>
        <begin position="15"/>
        <end position="56"/>
    </location>
</feature>
<evidence type="ECO:0000256" key="5">
    <source>
        <dbReference type="ARBA" id="ARBA00023242"/>
    </source>
</evidence>
<keyword evidence="3" id="KW-0238">DNA-binding</keyword>
<dbReference type="PANTHER" id="PTHR31241">
    <property type="entry name" value="DEHYDRATION-RESPONSIVE ELEMENT-BINDING PROTEIN 2C"/>
    <property type="match status" value="1"/>
</dbReference>
<dbReference type="SMART" id="SM00380">
    <property type="entry name" value="AP2"/>
    <property type="match status" value="1"/>
</dbReference>
<dbReference type="GO" id="GO:0005634">
    <property type="term" value="C:nucleus"/>
    <property type="evidence" value="ECO:0007669"/>
    <property type="project" value="UniProtKB-SubCell"/>
</dbReference>
<name>A0AAV5BQU5_ELECO</name>
<evidence type="ECO:0000256" key="7">
    <source>
        <dbReference type="SAM" id="MobiDB-lite"/>
    </source>
</evidence>
<evidence type="ECO:0000256" key="3">
    <source>
        <dbReference type="ARBA" id="ARBA00023125"/>
    </source>
</evidence>
<keyword evidence="4" id="KW-0804">Transcription</keyword>
<organism evidence="9 10">
    <name type="scientific">Eleusine coracana subsp. coracana</name>
    <dbReference type="NCBI Taxonomy" id="191504"/>
    <lineage>
        <taxon>Eukaryota</taxon>
        <taxon>Viridiplantae</taxon>
        <taxon>Streptophyta</taxon>
        <taxon>Embryophyta</taxon>
        <taxon>Tracheophyta</taxon>
        <taxon>Spermatophyta</taxon>
        <taxon>Magnoliopsida</taxon>
        <taxon>Liliopsida</taxon>
        <taxon>Poales</taxon>
        <taxon>Poaceae</taxon>
        <taxon>PACMAD clade</taxon>
        <taxon>Chloridoideae</taxon>
        <taxon>Cynodonteae</taxon>
        <taxon>Eleusininae</taxon>
        <taxon>Eleusine</taxon>
    </lineage>
</organism>
<dbReference type="GO" id="GO:0000976">
    <property type="term" value="F:transcription cis-regulatory region binding"/>
    <property type="evidence" value="ECO:0007669"/>
    <property type="project" value="TreeGrafter"/>
</dbReference>
<dbReference type="InterPro" id="IPR036955">
    <property type="entry name" value="AP2/ERF_dom_sf"/>
</dbReference>
<protein>
    <recommendedName>
        <fullName evidence="8">AP2/ERF domain-containing protein</fullName>
    </recommendedName>
</protein>
<reference evidence="9" key="1">
    <citation type="journal article" date="2018" name="DNA Res.">
        <title>Multiple hybrid de novo genome assembly of finger millet, an orphan allotetraploid crop.</title>
        <authorList>
            <person name="Hatakeyama M."/>
            <person name="Aluri S."/>
            <person name="Balachadran M.T."/>
            <person name="Sivarajan S.R."/>
            <person name="Patrignani A."/>
            <person name="Gruter S."/>
            <person name="Poveda L."/>
            <person name="Shimizu-Inatsugi R."/>
            <person name="Baeten J."/>
            <person name="Francoijs K.J."/>
            <person name="Nataraja K.N."/>
            <person name="Reddy Y.A.N."/>
            <person name="Phadnis S."/>
            <person name="Ravikumar R.L."/>
            <person name="Schlapbach R."/>
            <person name="Sreeman S.M."/>
            <person name="Shimizu K.K."/>
        </authorList>
    </citation>
    <scope>NUCLEOTIDE SEQUENCE</scope>
</reference>
<gene>
    <name evidence="9" type="primary">ga04372</name>
    <name evidence="9" type="ORF">PR202_ga04372</name>
</gene>
<evidence type="ECO:0000313" key="9">
    <source>
        <dbReference type="EMBL" id="GJM88322.1"/>
    </source>
</evidence>
<comment type="caution">
    <text evidence="9">The sequence shown here is derived from an EMBL/GenBank/DDBJ whole genome shotgun (WGS) entry which is preliminary data.</text>
</comment>
<feature type="domain" description="AP2/ERF" evidence="8">
    <location>
        <begin position="52"/>
        <end position="109"/>
    </location>
</feature>
<evidence type="ECO:0000256" key="6">
    <source>
        <dbReference type="ARBA" id="ARBA00024343"/>
    </source>
</evidence>
<dbReference type="Gene3D" id="3.30.730.10">
    <property type="entry name" value="AP2/ERF domain"/>
    <property type="match status" value="1"/>
</dbReference>
<comment type="similarity">
    <text evidence="6">Belongs to the AP2/ERF transcription factor family. ERF subfamily.</text>
</comment>
<dbReference type="EMBL" id="BQKI01000002">
    <property type="protein sequence ID" value="GJM88322.1"/>
    <property type="molecule type" value="Genomic_DNA"/>
</dbReference>
<keyword evidence="10" id="KW-1185">Reference proteome</keyword>
<comment type="subcellular location">
    <subcellularLocation>
        <location evidence="1">Nucleus</location>
    </subcellularLocation>
</comment>
<feature type="compositionally biased region" description="Low complexity" evidence="7">
    <location>
        <begin position="115"/>
        <end position="129"/>
    </location>
</feature>
<dbReference type="CDD" id="cd00018">
    <property type="entry name" value="AP2"/>
    <property type="match status" value="1"/>
</dbReference>
<dbReference type="AlphaFoldDB" id="A0AAV5BQU5"/>
<keyword evidence="5" id="KW-0539">Nucleus</keyword>
<dbReference type="GO" id="GO:0003700">
    <property type="term" value="F:DNA-binding transcription factor activity"/>
    <property type="evidence" value="ECO:0007669"/>
    <property type="project" value="InterPro"/>
</dbReference>
<dbReference type="PANTHER" id="PTHR31241:SF24">
    <property type="entry name" value="ETHYLENE-RESPONSIVE TRANSCRIPTION FACTOR ABI4"/>
    <property type="match status" value="1"/>
</dbReference>
<evidence type="ECO:0000259" key="8">
    <source>
        <dbReference type="PROSITE" id="PS51032"/>
    </source>
</evidence>
<evidence type="ECO:0000256" key="1">
    <source>
        <dbReference type="ARBA" id="ARBA00004123"/>
    </source>
</evidence>
<feature type="region of interest" description="Disordered" evidence="7">
    <location>
        <begin position="111"/>
        <end position="143"/>
    </location>
</feature>
<evidence type="ECO:0000256" key="2">
    <source>
        <dbReference type="ARBA" id="ARBA00023015"/>
    </source>
</evidence>
<reference evidence="9" key="2">
    <citation type="submission" date="2021-12" db="EMBL/GenBank/DDBJ databases">
        <title>Resequencing data analysis of finger millet.</title>
        <authorList>
            <person name="Hatakeyama M."/>
            <person name="Aluri S."/>
            <person name="Balachadran M.T."/>
            <person name="Sivarajan S.R."/>
            <person name="Poveda L."/>
            <person name="Shimizu-Inatsugi R."/>
            <person name="Schlapbach R."/>
            <person name="Sreeman S.M."/>
            <person name="Shimizu K.K."/>
        </authorList>
    </citation>
    <scope>NUCLEOTIDE SEQUENCE</scope>
</reference>
<sequence length="252" mass="26576">MEPNNSQLIPATVEAAAAGSSGVGGGGRSSRNTTKGNKAAGNKGGPENGNFRYRGVRQRSWGKWVAEIREPRKRSRKWLGTFTTAEDAARAYDRAALLLYGPRAHLNLTAPPPHLLAAPPSSSSSHSSSAPPPLRPILPRPAGFRPHQQQQVQFHLLAAAAPAAPPPMLCYAGTATAASTVVTTAVVAPQEPAVAVAPSAAASLMTTEGQAALTPPDEAMVGWDYCNAVEDDYAAALLWEEPEPFFYDLFLK</sequence>
<accession>A0AAV5BQU5</accession>
<evidence type="ECO:0000313" key="10">
    <source>
        <dbReference type="Proteomes" id="UP001054889"/>
    </source>
</evidence>
<evidence type="ECO:0000256" key="4">
    <source>
        <dbReference type="ARBA" id="ARBA00023163"/>
    </source>
</evidence>
<dbReference type="PRINTS" id="PR00367">
    <property type="entry name" value="ETHRSPELEMNT"/>
</dbReference>
<keyword evidence="2" id="KW-0805">Transcription regulation</keyword>
<dbReference type="InterPro" id="IPR001471">
    <property type="entry name" value="AP2/ERF_dom"/>
</dbReference>